<organism evidence="7 8">
    <name type="scientific">Aspergillus mulundensis</name>
    <dbReference type="NCBI Taxonomy" id="1810919"/>
    <lineage>
        <taxon>Eukaryota</taxon>
        <taxon>Fungi</taxon>
        <taxon>Dikarya</taxon>
        <taxon>Ascomycota</taxon>
        <taxon>Pezizomycotina</taxon>
        <taxon>Eurotiomycetes</taxon>
        <taxon>Eurotiomycetidae</taxon>
        <taxon>Eurotiales</taxon>
        <taxon>Aspergillaceae</taxon>
        <taxon>Aspergillus</taxon>
        <taxon>Aspergillus subgen. Nidulantes</taxon>
    </lineage>
</organism>
<dbReference type="AlphaFoldDB" id="A0A3D8S5Z8"/>
<dbReference type="Pfam" id="PF02146">
    <property type="entry name" value="SIR2"/>
    <property type="match status" value="2"/>
</dbReference>
<dbReference type="InterPro" id="IPR029035">
    <property type="entry name" value="DHS-like_NAD/FAD-binding_dom"/>
</dbReference>
<comment type="caution">
    <text evidence="7">The sequence shown here is derived from an EMBL/GenBank/DDBJ whole genome shotgun (WGS) entry which is preliminary data.</text>
</comment>
<evidence type="ECO:0000256" key="2">
    <source>
        <dbReference type="ARBA" id="ARBA00022679"/>
    </source>
</evidence>
<reference evidence="7 8" key="1">
    <citation type="journal article" date="2018" name="IMA Fungus">
        <title>IMA Genome-F 9: Draft genome sequence of Annulohypoxylon stygium, Aspergillus mulundensis, Berkeleyomyces basicola (syn. Thielaviopsis basicola), Ceratocystis smalleyi, two Cercospora beticola strains, Coleophoma cylindrospora, Fusarium fracticaudum, Phialophora cf. hyalina, and Morchella septimelata.</title>
        <authorList>
            <person name="Wingfield B.D."/>
            <person name="Bills G.F."/>
            <person name="Dong Y."/>
            <person name="Huang W."/>
            <person name="Nel W.J."/>
            <person name="Swalarsk-Parry B.S."/>
            <person name="Vaghefi N."/>
            <person name="Wilken P.M."/>
            <person name="An Z."/>
            <person name="de Beer Z.W."/>
            <person name="De Vos L."/>
            <person name="Chen L."/>
            <person name="Duong T.A."/>
            <person name="Gao Y."/>
            <person name="Hammerbacher A."/>
            <person name="Kikkert J.R."/>
            <person name="Li Y."/>
            <person name="Li H."/>
            <person name="Li K."/>
            <person name="Li Q."/>
            <person name="Liu X."/>
            <person name="Ma X."/>
            <person name="Naidoo K."/>
            <person name="Pethybridge S.J."/>
            <person name="Sun J."/>
            <person name="Steenkamp E.T."/>
            <person name="van der Nest M.A."/>
            <person name="van Wyk S."/>
            <person name="Wingfield M.J."/>
            <person name="Xiong C."/>
            <person name="Yue Q."/>
            <person name="Zhang X."/>
        </authorList>
    </citation>
    <scope>NUCLEOTIDE SEQUENCE [LARGE SCALE GENOMIC DNA]</scope>
    <source>
        <strain evidence="7 8">DSM 5745</strain>
    </source>
</reference>
<keyword evidence="3" id="KW-0520">NAD</keyword>
<protein>
    <recommendedName>
        <fullName evidence="6">Deacetylase sirtuin-type domain-containing protein</fullName>
    </recommendedName>
</protein>
<dbReference type="InterPro" id="IPR026590">
    <property type="entry name" value="Ssirtuin_cat_dom"/>
</dbReference>
<dbReference type="Gene3D" id="3.40.50.1220">
    <property type="entry name" value="TPP-binding domain"/>
    <property type="match status" value="2"/>
</dbReference>
<dbReference type="PANTHER" id="PTHR11085">
    <property type="entry name" value="NAD-DEPENDENT PROTEIN DEACYLASE SIRTUIN-5, MITOCHONDRIAL-RELATED"/>
    <property type="match status" value="1"/>
</dbReference>
<feature type="binding site" evidence="4">
    <location>
        <position position="241"/>
    </location>
    <ligand>
        <name>Zn(2+)</name>
        <dbReference type="ChEBI" id="CHEBI:29105"/>
    </ligand>
</feature>
<dbReference type="InterPro" id="IPR027546">
    <property type="entry name" value="Sirtuin_class_III"/>
</dbReference>
<feature type="active site" description="Proton acceptor" evidence="4">
    <location>
        <position position="152"/>
    </location>
</feature>
<feature type="region of interest" description="Disordered" evidence="5">
    <location>
        <begin position="184"/>
        <end position="216"/>
    </location>
</feature>
<evidence type="ECO:0000256" key="5">
    <source>
        <dbReference type="SAM" id="MobiDB-lite"/>
    </source>
</evidence>
<evidence type="ECO:0000256" key="1">
    <source>
        <dbReference type="ARBA" id="ARBA00006924"/>
    </source>
</evidence>
<dbReference type="SUPFAM" id="SSF52467">
    <property type="entry name" value="DHS-like NAD/FAD-binding domain"/>
    <property type="match status" value="1"/>
</dbReference>
<dbReference type="GO" id="GO:0046872">
    <property type="term" value="F:metal ion binding"/>
    <property type="evidence" value="ECO:0007669"/>
    <property type="project" value="UniProtKB-KW"/>
</dbReference>
<keyword evidence="4" id="KW-0862">Zinc</keyword>
<dbReference type="PROSITE" id="PS50305">
    <property type="entry name" value="SIRTUIN"/>
    <property type="match status" value="1"/>
</dbReference>
<dbReference type="GO" id="GO:0070403">
    <property type="term" value="F:NAD+ binding"/>
    <property type="evidence" value="ECO:0007669"/>
    <property type="project" value="InterPro"/>
</dbReference>
<dbReference type="PANTHER" id="PTHR11085:SF10">
    <property type="entry name" value="NAD-DEPENDENT PROTEIN DEACYLASE SIRTUIN-5, MITOCHONDRIAL-RELATED"/>
    <property type="match status" value="1"/>
</dbReference>
<name>A0A3D8S5Z8_9EURO</name>
<feature type="binding site" evidence="4">
    <location>
        <position position="244"/>
    </location>
    <ligand>
        <name>Zn(2+)</name>
        <dbReference type="ChEBI" id="CHEBI:29105"/>
    </ligand>
</feature>
<accession>A0A3D8S5Z8</accession>
<evidence type="ECO:0000259" key="6">
    <source>
        <dbReference type="PROSITE" id="PS50305"/>
    </source>
</evidence>
<keyword evidence="2" id="KW-0808">Transferase</keyword>
<dbReference type="InterPro" id="IPR003000">
    <property type="entry name" value="Sirtuin"/>
</dbReference>
<feature type="compositionally biased region" description="Polar residues" evidence="5">
    <location>
        <begin position="204"/>
        <end position="215"/>
    </location>
</feature>
<dbReference type="GO" id="GO:0005634">
    <property type="term" value="C:nucleus"/>
    <property type="evidence" value="ECO:0007669"/>
    <property type="project" value="TreeGrafter"/>
</dbReference>
<dbReference type="CDD" id="cd01412">
    <property type="entry name" value="SIRT5_Af1_CobB"/>
    <property type="match status" value="1"/>
</dbReference>
<feature type="binding site" evidence="4">
    <location>
        <position position="165"/>
    </location>
    <ligand>
        <name>Zn(2+)</name>
        <dbReference type="ChEBI" id="CHEBI:29105"/>
    </ligand>
</feature>
<dbReference type="GO" id="GO:0017136">
    <property type="term" value="F:histone deacetylase activity, NAD-dependent"/>
    <property type="evidence" value="ECO:0007669"/>
    <property type="project" value="TreeGrafter"/>
</dbReference>
<evidence type="ECO:0000256" key="3">
    <source>
        <dbReference type="ARBA" id="ARBA00023027"/>
    </source>
</evidence>
<feature type="domain" description="Deacetylase sirtuin-type" evidence="6">
    <location>
        <begin position="1"/>
        <end position="347"/>
    </location>
</feature>
<dbReference type="STRING" id="1810919.A0A3D8S5Z8"/>
<keyword evidence="4" id="KW-0479">Metal-binding</keyword>
<evidence type="ECO:0000313" key="8">
    <source>
        <dbReference type="Proteomes" id="UP000256690"/>
    </source>
</evidence>
<dbReference type="RefSeq" id="XP_026604487.1">
    <property type="nucleotide sequence ID" value="XM_026747007.1"/>
</dbReference>
<feature type="binding site" evidence="4">
    <location>
        <position position="160"/>
    </location>
    <ligand>
        <name>Zn(2+)</name>
        <dbReference type="ChEBI" id="CHEBI:29105"/>
    </ligand>
</feature>
<dbReference type="OrthoDB" id="424302at2759"/>
<sequence length="347" mass="38507">MVSNDIKSFQEYLKGSKRIMALLGAGLSASSGLPTFRGAGGLWRSYDATELATPEAFEANPDLVWQFYSYRRHMALKAEPNKAHYALAELARRNKEFVTLSQNVDGLSIYVTGTWLCLEGEGVGWDFANGLFIELGLSQRADHPPEQLHLLHGNLYTVKCTSFYCKYTRENDFTDPIVPALAIPKNFPEPRPSTHNKTGEEASKSLSNAMEQQLEQEGKELDISDARIPLHPINHEDLPHCPECKEGLLRPGVVWFGEPLPTDTLDYVDAWMDQGKIDLMLVIGTSSRVFPAAAYAEKARGKGARLAVVNMDPNDMGKGKFTSKDWFFQGDAGVIVPEILRSVIGDI</sequence>
<comment type="similarity">
    <text evidence="1">Belongs to the sirtuin family. Class I subfamily.</text>
</comment>
<dbReference type="InterPro" id="IPR050134">
    <property type="entry name" value="NAD-dep_sirtuin_deacylases"/>
</dbReference>
<proteinExistence type="inferred from homology"/>
<dbReference type="GO" id="GO:0036055">
    <property type="term" value="F:protein-succinyllysine desuccinylase activity"/>
    <property type="evidence" value="ECO:0007669"/>
    <property type="project" value="InterPro"/>
</dbReference>
<dbReference type="GeneID" id="38115361"/>
<evidence type="ECO:0000256" key="4">
    <source>
        <dbReference type="PROSITE-ProRule" id="PRU00236"/>
    </source>
</evidence>
<dbReference type="Proteomes" id="UP000256690">
    <property type="component" value="Unassembled WGS sequence"/>
</dbReference>
<gene>
    <name evidence="7" type="ORF">DSM5745_04991</name>
</gene>
<dbReference type="EMBL" id="PVWQ01000005">
    <property type="protein sequence ID" value="RDW81434.1"/>
    <property type="molecule type" value="Genomic_DNA"/>
</dbReference>
<evidence type="ECO:0000313" key="7">
    <source>
        <dbReference type="EMBL" id="RDW81434.1"/>
    </source>
</evidence>
<keyword evidence="8" id="KW-1185">Reference proteome</keyword>
<dbReference type="GO" id="GO:0036054">
    <property type="term" value="F:protein-malonyllysine demalonylase activity"/>
    <property type="evidence" value="ECO:0007669"/>
    <property type="project" value="InterPro"/>
</dbReference>